<evidence type="ECO:0000313" key="3">
    <source>
        <dbReference type="Proteomes" id="UP000292209"/>
    </source>
</evidence>
<accession>A0A4Q7PE38</accession>
<dbReference type="AlphaFoldDB" id="A0A4Q7PE38"/>
<reference evidence="2 3" key="1">
    <citation type="submission" date="2019-02" db="EMBL/GenBank/DDBJ databases">
        <title>Genomic Encyclopedia of Archaeal and Bacterial Type Strains, Phase II (KMG-II): from individual species to whole genera.</title>
        <authorList>
            <person name="Goeker M."/>
        </authorList>
    </citation>
    <scope>NUCLEOTIDE SEQUENCE [LARGE SCALE GENOMIC DNA]</scope>
    <source>
        <strain evidence="2 3">DSM 21411</strain>
    </source>
</reference>
<dbReference type="Pfam" id="PF12867">
    <property type="entry name" value="DinB_2"/>
    <property type="match status" value="1"/>
</dbReference>
<evidence type="ECO:0000259" key="1">
    <source>
        <dbReference type="Pfam" id="PF12867"/>
    </source>
</evidence>
<feature type="domain" description="DinB-like" evidence="1">
    <location>
        <begin position="35"/>
        <end position="166"/>
    </location>
</feature>
<gene>
    <name evidence="2" type="ORF">BC751_2689</name>
</gene>
<proteinExistence type="predicted"/>
<protein>
    <submittedName>
        <fullName evidence="2">DinB family protein</fullName>
    </submittedName>
</protein>
<sequence length="172" mass="19557">MNELLLPQTGEYGAYYENYISWVKGKDIPEVLIAQIQETRNIYDQLGDRKSNLSYAEGKWSAKEVLGHMTDTDRVMAYRALSIARGEKASLPGYDQDAYVISGKFNEVPLGRLLEEFELSRFALVSLLKNIPEEYYANLGTANNTTVSVRALFHIIAGHTIHHLNVLKERYL</sequence>
<dbReference type="RefSeq" id="WP_130275918.1">
    <property type="nucleotide sequence ID" value="NZ_SGXG01000001.1"/>
</dbReference>
<evidence type="ECO:0000313" key="2">
    <source>
        <dbReference type="EMBL" id="RZS97092.1"/>
    </source>
</evidence>
<dbReference type="EMBL" id="SGXG01000001">
    <property type="protein sequence ID" value="RZS97092.1"/>
    <property type="molecule type" value="Genomic_DNA"/>
</dbReference>
<keyword evidence="3" id="KW-1185">Reference proteome</keyword>
<organism evidence="2 3">
    <name type="scientific">Cecembia calidifontis</name>
    <dbReference type="NCBI Taxonomy" id="1187080"/>
    <lineage>
        <taxon>Bacteria</taxon>
        <taxon>Pseudomonadati</taxon>
        <taxon>Bacteroidota</taxon>
        <taxon>Cytophagia</taxon>
        <taxon>Cytophagales</taxon>
        <taxon>Cyclobacteriaceae</taxon>
        <taxon>Cecembia</taxon>
    </lineage>
</organism>
<dbReference type="OrthoDB" id="9793216at2"/>
<name>A0A4Q7PE38_9BACT</name>
<dbReference type="InterPro" id="IPR024775">
    <property type="entry name" value="DinB-like"/>
</dbReference>
<dbReference type="Proteomes" id="UP000292209">
    <property type="component" value="Unassembled WGS sequence"/>
</dbReference>
<dbReference type="SUPFAM" id="SSF109854">
    <property type="entry name" value="DinB/YfiT-like putative metalloenzymes"/>
    <property type="match status" value="1"/>
</dbReference>
<comment type="caution">
    <text evidence="2">The sequence shown here is derived from an EMBL/GenBank/DDBJ whole genome shotgun (WGS) entry which is preliminary data.</text>
</comment>
<dbReference type="Gene3D" id="1.20.120.450">
    <property type="entry name" value="dinb family like domain"/>
    <property type="match status" value="1"/>
</dbReference>
<dbReference type="InterPro" id="IPR034660">
    <property type="entry name" value="DinB/YfiT-like"/>
</dbReference>